<dbReference type="KEGG" id="esj:SJ05684_a38240"/>
<accession>A0A249PMH4</accession>
<keyword evidence="2" id="KW-1185">Reference proteome</keyword>
<geneLocation type="plasmid" evidence="2">
    <name>psj05684a</name>
</geneLocation>
<proteinExistence type="predicted"/>
<evidence type="ECO:0000313" key="1">
    <source>
        <dbReference type="EMBL" id="ASY67138.1"/>
    </source>
</evidence>
<dbReference type="Proteomes" id="UP000217211">
    <property type="component" value="Plasmid pSJ05684a"/>
</dbReference>
<reference evidence="1 2" key="1">
    <citation type="submission" date="2017-08" db="EMBL/GenBank/DDBJ databases">
        <title>Multipartite genome sequences of Sinorhizobium species nodulating soybeans.</title>
        <authorList>
            <person name="Tian C.F."/>
        </authorList>
    </citation>
    <scope>NUCLEOTIDE SEQUENCE [LARGE SCALE GENOMIC DNA]</scope>
    <source>
        <strain evidence="1 2">CCBAU 05684</strain>
        <plasmid evidence="2">psj05684a</plasmid>
    </source>
</reference>
<dbReference type="EMBL" id="CP023069">
    <property type="protein sequence ID" value="ASY67138.1"/>
    <property type="molecule type" value="Genomic_DNA"/>
</dbReference>
<sequence>MPEACVGLSNGSGDLFSVSLSITSGSVSGAIKFSCTLADRRRDAN</sequence>
<name>A0A249PMH4_9HYPH</name>
<gene>
    <name evidence="1" type="ORF">SJ05684_a38240</name>
</gene>
<organism evidence="1 2">
    <name type="scientific">Sinorhizobium sojae CCBAU 05684</name>
    <dbReference type="NCBI Taxonomy" id="716928"/>
    <lineage>
        <taxon>Bacteria</taxon>
        <taxon>Pseudomonadati</taxon>
        <taxon>Pseudomonadota</taxon>
        <taxon>Alphaproteobacteria</taxon>
        <taxon>Hyphomicrobiales</taxon>
        <taxon>Rhizobiaceae</taxon>
        <taxon>Sinorhizobium/Ensifer group</taxon>
        <taxon>Sinorhizobium</taxon>
    </lineage>
</organism>
<protein>
    <submittedName>
        <fullName evidence="1">Uncharacterized protein</fullName>
    </submittedName>
</protein>
<dbReference type="AlphaFoldDB" id="A0A249PMH4"/>
<evidence type="ECO:0000313" key="2">
    <source>
        <dbReference type="Proteomes" id="UP000217211"/>
    </source>
</evidence>
<keyword evidence="1" id="KW-0614">Plasmid</keyword>